<evidence type="ECO:0000256" key="5">
    <source>
        <dbReference type="ARBA" id="ARBA00023242"/>
    </source>
</evidence>
<name>A4RUQ2_OSTLU</name>
<feature type="region of interest" description="Disordered" evidence="6">
    <location>
        <begin position="1"/>
        <end position="121"/>
    </location>
</feature>
<dbReference type="RefSeq" id="XP_001416711.1">
    <property type="nucleotide sequence ID" value="XM_001416674.1"/>
</dbReference>
<evidence type="ECO:0000256" key="2">
    <source>
        <dbReference type="ARBA" id="ARBA00023015"/>
    </source>
</evidence>
<dbReference type="Gene3D" id="3.30.730.10">
    <property type="entry name" value="AP2/ERF domain"/>
    <property type="match status" value="1"/>
</dbReference>
<dbReference type="PANTHER" id="PTHR32467:SF90">
    <property type="entry name" value="AP2-LIKE ETHYLENE-RESPONSIVE TRANSCRIPTION FACTOR AIL1"/>
    <property type="match status" value="1"/>
</dbReference>
<dbReference type="OMA" id="NMDINDY"/>
<sequence length="345" mass="37132">MGAYTYDSATHGPPIGVPRTIGKARTTARGDDAEGDSGSGRSSDAPLSVNVFGGGTQFARSSPSESEVGTPGRGMEAPRNGTATARPRGRASSGSKSPTDLSETDSEQSNTGKGDGANKLVHKDLVTNLKAQARRHDSRTSLYRGVSLLRQTGKYHAQINVQRKQLHLGFFFSEEEAARAYDRAAIFKASVEGGTICTNMDINDYKDEIPTLQAMTQPELLQMLHEMKLKSNESSAPNSPRKGIKPRTSTNSKQMARENRLDRSNSGSIEHVIIKANSQEPPTSPRFDALNSAVGVVEREQQGTLSVVNVAASVTVQHTCPGVIDLHISKRRRTRIQPRQAPAAA</sequence>
<evidence type="ECO:0000313" key="9">
    <source>
        <dbReference type="Proteomes" id="UP000001568"/>
    </source>
</evidence>
<keyword evidence="4" id="KW-0804">Transcription</keyword>
<keyword evidence="5" id="KW-0539">Nucleus</keyword>
<protein>
    <recommendedName>
        <fullName evidence="7">AP2/ERF domain-containing protein</fullName>
    </recommendedName>
</protein>
<dbReference type="SUPFAM" id="SSF54171">
    <property type="entry name" value="DNA-binding domain"/>
    <property type="match status" value="1"/>
</dbReference>
<evidence type="ECO:0000256" key="3">
    <source>
        <dbReference type="ARBA" id="ARBA00023125"/>
    </source>
</evidence>
<dbReference type="GO" id="GO:0003677">
    <property type="term" value="F:DNA binding"/>
    <property type="evidence" value="ECO:0007669"/>
    <property type="project" value="UniProtKB-KW"/>
</dbReference>
<dbReference type="Proteomes" id="UP000001568">
    <property type="component" value="Chromosome 3"/>
</dbReference>
<keyword evidence="9" id="KW-1185">Reference proteome</keyword>
<accession>A4RUQ2</accession>
<dbReference type="InterPro" id="IPR036955">
    <property type="entry name" value="AP2/ERF_dom_sf"/>
</dbReference>
<keyword evidence="3" id="KW-0238">DNA-binding</keyword>
<reference evidence="8 9" key="1">
    <citation type="journal article" date="2007" name="Proc. Natl. Acad. Sci. U.S.A.">
        <title>The tiny eukaryote Ostreococcus provides genomic insights into the paradox of plankton speciation.</title>
        <authorList>
            <person name="Palenik B."/>
            <person name="Grimwood J."/>
            <person name="Aerts A."/>
            <person name="Rouze P."/>
            <person name="Salamov A."/>
            <person name="Putnam N."/>
            <person name="Dupont C."/>
            <person name="Jorgensen R."/>
            <person name="Derelle E."/>
            <person name="Rombauts S."/>
            <person name="Zhou K."/>
            <person name="Otillar R."/>
            <person name="Merchant S.S."/>
            <person name="Podell S."/>
            <person name="Gaasterland T."/>
            <person name="Napoli C."/>
            <person name="Gendler K."/>
            <person name="Manuell A."/>
            <person name="Tai V."/>
            <person name="Vallon O."/>
            <person name="Piganeau G."/>
            <person name="Jancek S."/>
            <person name="Heijde M."/>
            <person name="Jabbari K."/>
            <person name="Bowler C."/>
            <person name="Lohr M."/>
            <person name="Robbens S."/>
            <person name="Werner G."/>
            <person name="Dubchak I."/>
            <person name="Pazour G.J."/>
            <person name="Ren Q."/>
            <person name="Paulsen I."/>
            <person name="Delwiche C."/>
            <person name="Schmutz J."/>
            <person name="Rokhsar D."/>
            <person name="Van de Peer Y."/>
            <person name="Moreau H."/>
            <person name="Grigoriev I.V."/>
        </authorList>
    </citation>
    <scope>NUCLEOTIDE SEQUENCE [LARGE SCALE GENOMIC DNA]</scope>
    <source>
        <strain evidence="8 9">CCE9901</strain>
    </source>
</reference>
<gene>
    <name evidence="8" type="ORF">OSTLU_30700</name>
</gene>
<keyword evidence="2" id="KW-0805">Transcription regulation</keyword>
<organism evidence="8 9">
    <name type="scientific">Ostreococcus lucimarinus (strain CCE9901)</name>
    <dbReference type="NCBI Taxonomy" id="436017"/>
    <lineage>
        <taxon>Eukaryota</taxon>
        <taxon>Viridiplantae</taxon>
        <taxon>Chlorophyta</taxon>
        <taxon>Mamiellophyceae</taxon>
        <taxon>Mamiellales</taxon>
        <taxon>Bathycoccaceae</taxon>
        <taxon>Ostreococcus</taxon>
    </lineage>
</organism>
<dbReference type="SMART" id="SM00380">
    <property type="entry name" value="AP2"/>
    <property type="match status" value="1"/>
</dbReference>
<dbReference type="PROSITE" id="PS51032">
    <property type="entry name" value="AP2_ERF"/>
    <property type="match status" value="1"/>
</dbReference>
<dbReference type="eggNOG" id="ENOG502R8FN">
    <property type="taxonomic scope" value="Eukaryota"/>
</dbReference>
<evidence type="ECO:0000256" key="1">
    <source>
        <dbReference type="ARBA" id="ARBA00004123"/>
    </source>
</evidence>
<dbReference type="GeneID" id="5000876"/>
<feature type="compositionally biased region" description="Polar residues" evidence="6">
    <location>
        <begin position="58"/>
        <end position="67"/>
    </location>
</feature>
<dbReference type="EMBL" id="CP000583">
    <property type="protein sequence ID" value="ABO95004.1"/>
    <property type="molecule type" value="Genomic_DNA"/>
</dbReference>
<proteinExistence type="predicted"/>
<dbReference type="InterPro" id="IPR016177">
    <property type="entry name" value="DNA-bd_dom_sf"/>
</dbReference>
<dbReference type="GO" id="GO:0003700">
    <property type="term" value="F:DNA-binding transcription factor activity"/>
    <property type="evidence" value="ECO:0007669"/>
    <property type="project" value="InterPro"/>
</dbReference>
<evidence type="ECO:0000256" key="4">
    <source>
        <dbReference type="ARBA" id="ARBA00023163"/>
    </source>
</evidence>
<dbReference type="PANTHER" id="PTHR32467">
    <property type="entry name" value="AP2-LIKE ETHYLENE-RESPONSIVE TRANSCRIPTION FACTOR"/>
    <property type="match status" value="1"/>
</dbReference>
<dbReference type="STRING" id="436017.A4RUQ2"/>
<dbReference type="KEGG" id="olu:OSTLU_30700"/>
<evidence type="ECO:0000313" key="8">
    <source>
        <dbReference type="EMBL" id="ABO95004.1"/>
    </source>
</evidence>
<comment type="subcellular location">
    <subcellularLocation>
        <location evidence="1">Nucleus</location>
    </subcellularLocation>
</comment>
<dbReference type="Gramene" id="ABO95004">
    <property type="protein sequence ID" value="ABO95004"/>
    <property type="gene ID" value="OSTLU_30700"/>
</dbReference>
<dbReference type="OrthoDB" id="568096at2759"/>
<feature type="region of interest" description="Disordered" evidence="6">
    <location>
        <begin position="230"/>
        <end position="268"/>
    </location>
</feature>
<feature type="compositionally biased region" description="Polar residues" evidence="6">
    <location>
        <begin position="92"/>
        <end position="112"/>
    </location>
</feature>
<dbReference type="HOGENOM" id="CLU_883807_0_0_1"/>
<evidence type="ECO:0000256" key="6">
    <source>
        <dbReference type="SAM" id="MobiDB-lite"/>
    </source>
</evidence>
<dbReference type="GO" id="GO:0005634">
    <property type="term" value="C:nucleus"/>
    <property type="evidence" value="ECO:0007669"/>
    <property type="project" value="UniProtKB-SubCell"/>
</dbReference>
<dbReference type="InterPro" id="IPR001471">
    <property type="entry name" value="AP2/ERF_dom"/>
</dbReference>
<feature type="domain" description="AP2/ERF" evidence="7">
    <location>
        <begin position="142"/>
        <end position="201"/>
    </location>
</feature>
<evidence type="ECO:0000259" key="7">
    <source>
        <dbReference type="PROSITE" id="PS51032"/>
    </source>
</evidence>
<dbReference type="AlphaFoldDB" id="A4RUQ2"/>